<dbReference type="Proteomes" id="UP000004995">
    <property type="component" value="Unassembled WGS sequence"/>
</dbReference>
<organism evidence="1 2">
    <name type="scientific">Setaria italica</name>
    <name type="common">Foxtail millet</name>
    <name type="synonym">Panicum italicum</name>
    <dbReference type="NCBI Taxonomy" id="4555"/>
    <lineage>
        <taxon>Eukaryota</taxon>
        <taxon>Viridiplantae</taxon>
        <taxon>Streptophyta</taxon>
        <taxon>Embryophyta</taxon>
        <taxon>Tracheophyta</taxon>
        <taxon>Spermatophyta</taxon>
        <taxon>Magnoliopsida</taxon>
        <taxon>Liliopsida</taxon>
        <taxon>Poales</taxon>
        <taxon>Poaceae</taxon>
        <taxon>PACMAD clade</taxon>
        <taxon>Panicoideae</taxon>
        <taxon>Panicodae</taxon>
        <taxon>Paniceae</taxon>
        <taxon>Cenchrinae</taxon>
        <taxon>Setaria</taxon>
    </lineage>
</organism>
<keyword evidence="2" id="KW-1185">Reference proteome</keyword>
<dbReference type="EnsemblPlants" id="KQK97424">
    <property type="protein sequence ID" value="KQK97424"/>
    <property type="gene ID" value="SETIT_012997mg"/>
</dbReference>
<reference evidence="2" key="1">
    <citation type="journal article" date="2012" name="Nat. Biotechnol.">
        <title>Reference genome sequence of the model plant Setaria.</title>
        <authorList>
            <person name="Bennetzen J.L."/>
            <person name="Schmutz J."/>
            <person name="Wang H."/>
            <person name="Percifield R."/>
            <person name="Hawkins J."/>
            <person name="Pontaroli A.C."/>
            <person name="Estep M."/>
            <person name="Feng L."/>
            <person name="Vaughn J.N."/>
            <person name="Grimwood J."/>
            <person name="Jenkins J."/>
            <person name="Barry K."/>
            <person name="Lindquist E."/>
            <person name="Hellsten U."/>
            <person name="Deshpande S."/>
            <person name="Wang X."/>
            <person name="Wu X."/>
            <person name="Mitros T."/>
            <person name="Triplett J."/>
            <person name="Yang X."/>
            <person name="Ye C.Y."/>
            <person name="Mauro-Herrera M."/>
            <person name="Wang L."/>
            <person name="Li P."/>
            <person name="Sharma M."/>
            <person name="Sharma R."/>
            <person name="Ronald P.C."/>
            <person name="Panaud O."/>
            <person name="Kellogg E.A."/>
            <person name="Brutnell T.P."/>
            <person name="Doust A.N."/>
            <person name="Tuskan G.A."/>
            <person name="Rokhsar D."/>
            <person name="Devos K.M."/>
        </authorList>
    </citation>
    <scope>NUCLEOTIDE SEQUENCE [LARGE SCALE GENOMIC DNA]</scope>
    <source>
        <strain evidence="2">cv. Yugu1</strain>
    </source>
</reference>
<dbReference type="EnsemblPlants" id="KQK97422">
    <property type="protein sequence ID" value="KQK97422"/>
    <property type="gene ID" value="SETIT_012997mg"/>
</dbReference>
<dbReference type="HOGENOM" id="CLU_2927041_0_0_1"/>
<evidence type="ECO:0000313" key="1">
    <source>
        <dbReference type="EnsemblPlants" id="KQK97422"/>
    </source>
</evidence>
<dbReference type="Gramene" id="KQK97423">
    <property type="protein sequence ID" value="KQK97423"/>
    <property type="gene ID" value="SETIT_012997mg"/>
</dbReference>
<accession>K3YFH9</accession>
<evidence type="ECO:0000313" key="2">
    <source>
        <dbReference type="Proteomes" id="UP000004995"/>
    </source>
</evidence>
<dbReference type="Gramene" id="KQK97424">
    <property type="protein sequence ID" value="KQK97424"/>
    <property type="gene ID" value="SETIT_012997mg"/>
</dbReference>
<name>K3YFH9_SETIT</name>
<reference evidence="1" key="2">
    <citation type="submission" date="2018-08" db="UniProtKB">
        <authorList>
            <consortium name="EnsemblPlants"/>
        </authorList>
    </citation>
    <scope>IDENTIFICATION</scope>
    <source>
        <strain evidence="1">Yugu1</strain>
    </source>
</reference>
<dbReference type="AlphaFoldDB" id="K3YFH9"/>
<protein>
    <submittedName>
        <fullName evidence="1">Uncharacterized protein</fullName>
    </submittedName>
</protein>
<dbReference type="Gramene" id="KQK97422">
    <property type="protein sequence ID" value="KQK97422"/>
    <property type="gene ID" value="SETIT_012997mg"/>
</dbReference>
<dbReference type="EnsemblPlants" id="KQK97423">
    <property type="protein sequence ID" value="KQK97423"/>
    <property type="gene ID" value="SETIT_012997mg"/>
</dbReference>
<dbReference type="EMBL" id="AGNK02004362">
    <property type="status" value="NOT_ANNOTATED_CDS"/>
    <property type="molecule type" value="Genomic_DNA"/>
</dbReference>
<sequence>MGGRCSQNSPRVCSSSSLSILYILNFLRNDCKSCSNIHGTGKKEFHGYCCRTRNHFLYSKY</sequence>
<proteinExistence type="predicted"/>